<evidence type="ECO:0000313" key="2">
    <source>
        <dbReference type="EMBL" id="VDK68934.1"/>
    </source>
</evidence>
<dbReference type="STRING" id="42157.A0A182E5U1"/>
<feature type="transmembrane region" description="Helical" evidence="1">
    <location>
        <begin position="84"/>
        <end position="103"/>
    </location>
</feature>
<dbReference type="Proteomes" id="UP000271087">
    <property type="component" value="Unassembled WGS sequence"/>
</dbReference>
<dbReference type="WBParaSite" id="nOo.2.0.1.t03374-RA">
    <property type="protein sequence ID" value="nOo.2.0.1.t03374-RA"/>
    <property type="gene ID" value="nOo.2.0.1.g03374"/>
</dbReference>
<keyword evidence="1" id="KW-0472">Membrane</keyword>
<name>A0A182E5U1_ONCOC</name>
<reference evidence="2 3" key="2">
    <citation type="submission" date="2018-08" db="EMBL/GenBank/DDBJ databases">
        <authorList>
            <person name="Laetsch R D."/>
            <person name="Stevens L."/>
            <person name="Kumar S."/>
            <person name="Blaxter L. M."/>
        </authorList>
    </citation>
    <scope>NUCLEOTIDE SEQUENCE [LARGE SCALE GENOMIC DNA]</scope>
</reference>
<dbReference type="AlphaFoldDB" id="A0A182E5U1"/>
<sequence>MFDLPLLNLAEVLAVYGGLCGLLYVGTDGFYREAPFLNSIPTLSLTILTLTLRVKGTIKLLTSLTFLVLAFSVYLYSSQWHNNLQTVCALFTIAHISYILSFILSLRRLWFGCAVVVITYVIAFLYFCFVDLFWSIPILVLNFCLLFMTLATSVISAGSIWHYGSKRENAEQQVCGFEAV</sequence>
<feature type="transmembrane region" description="Helical" evidence="1">
    <location>
        <begin position="60"/>
        <end position="77"/>
    </location>
</feature>
<feature type="transmembrane region" description="Helical" evidence="1">
    <location>
        <begin position="136"/>
        <end position="161"/>
    </location>
</feature>
<keyword evidence="3" id="KW-1185">Reference proteome</keyword>
<keyword evidence="1" id="KW-1133">Transmembrane helix</keyword>
<feature type="transmembrane region" description="Helical" evidence="1">
    <location>
        <begin position="6"/>
        <end position="24"/>
    </location>
</feature>
<dbReference type="EMBL" id="UYRW01000637">
    <property type="protein sequence ID" value="VDK68934.1"/>
    <property type="molecule type" value="Genomic_DNA"/>
</dbReference>
<reference evidence="4" key="1">
    <citation type="submission" date="2016-06" db="UniProtKB">
        <authorList>
            <consortium name="WormBaseParasite"/>
        </authorList>
    </citation>
    <scope>IDENTIFICATION</scope>
</reference>
<evidence type="ECO:0000256" key="1">
    <source>
        <dbReference type="SAM" id="Phobius"/>
    </source>
</evidence>
<evidence type="ECO:0000313" key="3">
    <source>
        <dbReference type="Proteomes" id="UP000271087"/>
    </source>
</evidence>
<feature type="transmembrane region" description="Helical" evidence="1">
    <location>
        <begin position="109"/>
        <end position="129"/>
    </location>
</feature>
<accession>A0A182E5U1</accession>
<organism evidence="4">
    <name type="scientific">Onchocerca ochengi</name>
    <name type="common">Filarial nematode worm</name>
    <dbReference type="NCBI Taxonomy" id="42157"/>
    <lineage>
        <taxon>Eukaryota</taxon>
        <taxon>Metazoa</taxon>
        <taxon>Ecdysozoa</taxon>
        <taxon>Nematoda</taxon>
        <taxon>Chromadorea</taxon>
        <taxon>Rhabditida</taxon>
        <taxon>Spirurina</taxon>
        <taxon>Spiruromorpha</taxon>
        <taxon>Filarioidea</taxon>
        <taxon>Onchocercidae</taxon>
        <taxon>Onchocerca</taxon>
    </lineage>
</organism>
<proteinExistence type="predicted"/>
<dbReference type="OrthoDB" id="5864807at2759"/>
<gene>
    <name evidence="2" type="ORF">NOO_LOCUS3374</name>
</gene>
<evidence type="ECO:0000313" key="4">
    <source>
        <dbReference type="WBParaSite" id="nOo.2.0.1.t03374-RA"/>
    </source>
</evidence>
<keyword evidence="1" id="KW-0812">Transmembrane</keyword>
<protein>
    <submittedName>
        <fullName evidence="4">Inner membrane protein</fullName>
    </submittedName>
</protein>